<dbReference type="InterPro" id="IPR008922">
    <property type="entry name" value="Di-copper_centre_dom_sf"/>
</dbReference>
<dbReference type="SUPFAM" id="SSF48056">
    <property type="entry name" value="Di-copper centre-containing domain"/>
    <property type="match status" value="1"/>
</dbReference>
<dbReference type="Gene3D" id="1.10.1280.10">
    <property type="entry name" value="Di-copper center containing domain from catechol oxidase"/>
    <property type="match status" value="1"/>
</dbReference>
<keyword evidence="2" id="KW-1185">Reference proteome</keyword>
<gene>
    <name evidence="1" type="ORF">BS47DRAFT_1355603</name>
</gene>
<comment type="caution">
    <text evidence="1">The sequence shown here is derived from an EMBL/GenBank/DDBJ whole genome shotgun (WGS) entry which is preliminary data.</text>
</comment>
<evidence type="ECO:0000313" key="2">
    <source>
        <dbReference type="Proteomes" id="UP000886523"/>
    </source>
</evidence>
<accession>A0A9P6AEU1</accession>
<dbReference type="OrthoDB" id="6132182at2759"/>
<protein>
    <submittedName>
        <fullName evidence="1">Uncharacterized protein</fullName>
    </submittedName>
</protein>
<name>A0A9P6AEU1_9AGAM</name>
<reference evidence="1" key="1">
    <citation type="journal article" date="2020" name="Nat. Commun.">
        <title>Large-scale genome sequencing of mycorrhizal fungi provides insights into the early evolution of symbiotic traits.</title>
        <authorList>
            <person name="Miyauchi S."/>
            <person name="Kiss E."/>
            <person name="Kuo A."/>
            <person name="Drula E."/>
            <person name="Kohler A."/>
            <person name="Sanchez-Garcia M."/>
            <person name="Morin E."/>
            <person name="Andreopoulos B."/>
            <person name="Barry K.W."/>
            <person name="Bonito G."/>
            <person name="Buee M."/>
            <person name="Carver A."/>
            <person name="Chen C."/>
            <person name="Cichocki N."/>
            <person name="Clum A."/>
            <person name="Culley D."/>
            <person name="Crous P.W."/>
            <person name="Fauchery L."/>
            <person name="Girlanda M."/>
            <person name="Hayes R.D."/>
            <person name="Keri Z."/>
            <person name="LaButti K."/>
            <person name="Lipzen A."/>
            <person name="Lombard V."/>
            <person name="Magnuson J."/>
            <person name="Maillard F."/>
            <person name="Murat C."/>
            <person name="Nolan M."/>
            <person name="Ohm R.A."/>
            <person name="Pangilinan J."/>
            <person name="Pereira M.F."/>
            <person name="Perotto S."/>
            <person name="Peter M."/>
            <person name="Pfister S."/>
            <person name="Riley R."/>
            <person name="Sitrit Y."/>
            <person name="Stielow J.B."/>
            <person name="Szollosi G."/>
            <person name="Zifcakova L."/>
            <person name="Stursova M."/>
            <person name="Spatafora J.W."/>
            <person name="Tedersoo L."/>
            <person name="Vaario L.M."/>
            <person name="Yamada A."/>
            <person name="Yan M."/>
            <person name="Wang P."/>
            <person name="Xu J."/>
            <person name="Bruns T."/>
            <person name="Baldrian P."/>
            <person name="Vilgalys R."/>
            <person name="Dunand C."/>
            <person name="Henrissat B."/>
            <person name="Grigoriev I.V."/>
            <person name="Hibbett D."/>
            <person name="Nagy L.G."/>
            <person name="Martin F.M."/>
        </authorList>
    </citation>
    <scope>NUCLEOTIDE SEQUENCE</scope>
    <source>
        <strain evidence="1">UP504</strain>
    </source>
</reference>
<organism evidence="1 2">
    <name type="scientific">Hydnum rufescens UP504</name>
    <dbReference type="NCBI Taxonomy" id="1448309"/>
    <lineage>
        <taxon>Eukaryota</taxon>
        <taxon>Fungi</taxon>
        <taxon>Dikarya</taxon>
        <taxon>Basidiomycota</taxon>
        <taxon>Agaricomycotina</taxon>
        <taxon>Agaricomycetes</taxon>
        <taxon>Cantharellales</taxon>
        <taxon>Hydnaceae</taxon>
        <taxon>Hydnum</taxon>
    </lineage>
</organism>
<dbReference type="Proteomes" id="UP000886523">
    <property type="component" value="Unassembled WGS sequence"/>
</dbReference>
<proteinExistence type="predicted"/>
<sequence>MVDKVWADWQAKNNCNAIAFAGGSIQDPTYWGHPTGMAPWLNLSSPIPTDRLYPSTTVGDVLSIQQLCYFY</sequence>
<feature type="non-terminal residue" evidence="1">
    <location>
        <position position="71"/>
    </location>
</feature>
<dbReference type="EMBL" id="MU129272">
    <property type="protein sequence ID" value="KAF9504030.1"/>
    <property type="molecule type" value="Genomic_DNA"/>
</dbReference>
<evidence type="ECO:0000313" key="1">
    <source>
        <dbReference type="EMBL" id="KAF9504030.1"/>
    </source>
</evidence>
<dbReference type="AlphaFoldDB" id="A0A9P6AEU1"/>